<feature type="domain" description="Retrotransposon gag" evidence="1">
    <location>
        <begin position="75"/>
        <end position="147"/>
    </location>
</feature>
<sequence>MPPPRLVALLLVDSDLARLSATPFSVEIETTPLPAGFHQPKFTLYDGKTDPYMHVSHFLQVMAGHRRNDALMCLIFPSSLGELGLKWFERLPEGSIERWQQLAEAFVTRFKTNTKTPKEVDHLLSVKMEPSDTLKAYNSRYWETFNEILDCPVNLAITQYKRGLPIGHWLRDSLTMNQPPSMGQLMQRINEHIRVEDDAATSTAETTSMATGKWATGF</sequence>
<keyword evidence="3" id="KW-1185">Reference proteome</keyword>
<protein>
    <recommendedName>
        <fullName evidence="1">Retrotransposon gag domain-containing protein</fullName>
    </recommendedName>
</protein>
<comment type="caution">
    <text evidence="2">The sequence shown here is derived from an EMBL/GenBank/DDBJ whole genome shotgun (WGS) entry which is preliminary data.</text>
</comment>
<evidence type="ECO:0000259" key="1">
    <source>
        <dbReference type="Pfam" id="PF03732"/>
    </source>
</evidence>
<reference evidence="3" key="1">
    <citation type="journal article" date="2020" name="Nat. Commun.">
        <title>Genome assembly of wild tea tree DASZ reveals pedigree and selection history of tea varieties.</title>
        <authorList>
            <person name="Zhang W."/>
            <person name="Zhang Y."/>
            <person name="Qiu H."/>
            <person name="Guo Y."/>
            <person name="Wan H."/>
            <person name="Zhang X."/>
            <person name="Scossa F."/>
            <person name="Alseekh S."/>
            <person name="Zhang Q."/>
            <person name="Wang P."/>
            <person name="Xu L."/>
            <person name="Schmidt M.H."/>
            <person name="Jia X."/>
            <person name="Li D."/>
            <person name="Zhu A."/>
            <person name="Guo F."/>
            <person name="Chen W."/>
            <person name="Ni D."/>
            <person name="Usadel B."/>
            <person name="Fernie A.R."/>
            <person name="Wen W."/>
        </authorList>
    </citation>
    <scope>NUCLEOTIDE SEQUENCE [LARGE SCALE GENOMIC DNA]</scope>
    <source>
        <strain evidence="3">cv. G240</strain>
    </source>
</reference>
<name>A0A7J7G1S3_CAMSI</name>
<dbReference type="AlphaFoldDB" id="A0A7J7G1S3"/>
<gene>
    <name evidence="2" type="ORF">HYC85_029375</name>
</gene>
<dbReference type="Proteomes" id="UP000593564">
    <property type="component" value="Unassembled WGS sequence"/>
</dbReference>
<accession>A0A7J7G1S3</accession>
<organism evidence="2 3">
    <name type="scientific">Camellia sinensis</name>
    <name type="common">Tea plant</name>
    <name type="synonym">Thea sinensis</name>
    <dbReference type="NCBI Taxonomy" id="4442"/>
    <lineage>
        <taxon>Eukaryota</taxon>
        <taxon>Viridiplantae</taxon>
        <taxon>Streptophyta</taxon>
        <taxon>Embryophyta</taxon>
        <taxon>Tracheophyta</taxon>
        <taxon>Spermatophyta</taxon>
        <taxon>Magnoliopsida</taxon>
        <taxon>eudicotyledons</taxon>
        <taxon>Gunneridae</taxon>
        <taxon>Pentapetalae</taxon>
        <taxon>asterids</taxon>
        <taxon>Ericales</taxon>
        <taxon>Theaceae</taxon>
        <taxon>Camellia</taxon>
    </lineage>
</organism>
<evidence type="ECO:0000313" key="2">
    <source>
        <dbReference type="EMBL" id="KAF5933204.1"/>
    </source>
</evidence>
<dbReference type="InterPro" id="IPR005162">
    <property type="entry name" value="Retrotrans_gag_dom"/>
</dbReference>
<dbReference type="Pfam" id="PF03732">
    <property type="entry name" value="Retrotrans_gag"/>
    <property type="match status" value="1"/>
</dbReference>
<dbReference type="EMBL" id="JACBKZ010000014">
    <property type="protein sequence ID" value="KAF5933204.1"/>
    <property type="molecule type" value="Genomic_DNA"/>
</dbReference>
<evidence type="ECO:0000313" key="3">
    <source>
        <dbReference type="Proteomes" id="UP000593564"/>
    </source>
</evidence>
<dbReference type="PANTHER" id="PTHR33223">
    <property type="entry name" value="CCHC-TYPE DOMAIN-CONTAINING PROTEIN"/>
    <property type="match status" value="1"/>
</dbReference>
<proteinExistence type="predicted"/>
<dbReference type="PANTHER" id="PTHR33223:SF10">
    <property type="entry name" value="AMINOTRANSFERASE-LIKE PLANT MOBILE DOMAIN-CONTAINING PROTEIN"/>
    <property type="match status" value="1"/>
</dbReference>
<reference evidence="2 3" key="2">
    <citation type="submission" date="2020-07" db="EMBL/GenBank/DDBJ databases">
        <title>Genome assembly of wild tea tree DASZ reveals pedigree and selection history of tea varieties.</title>
        <authorList>
            <person name="Zhang W."/>
        </authorList>
    </citation>
    <scope>NUCLEOTIDE SEQUENCE [LARGE SCALE GENOMIC DNA]</scope>
    <source>
        <strain evidence="3">cv. G240</strain>
        <tissue evidence="2">Leaf</tissue>
    </source>
</reference>